<dbReference type="SUPFAM" id="SSF56672">
    <property type="entry name" value="DNA/RNA polymerases"/>
    <property type="match status" value="1"/>
</dbReference>
<evidence type="ECO:0000256" key="2">
    <source>
        <dbReference type="ARBA" id="ARBA00022705"/>
    </source>
</evidence>
<comment type="caution">
    <text evidence="6">The sequence shown here is derived from an EMBL/GenBank/DDBJ whole genome shotgun (WGS) entry which is preliminary data.</text>
</comment>
<dbReference type="Proteomes" id="UP000619244">
    <property type="component" value="Unassembled WGS sequence"/>
</dbReference>
<dbReference type="GO" id="GO:0006302">
    <property type="term" value="P:double-strand break repair"/>
    <property type="evidence" value="ECO:0007669"/>
    <property type="project" value="TreeGrafter"/>
</dbReference>
<dbReference type="InterPro" id="IPR043502">
    <property type="entry name" value="DNA/RNA_pol_sf"/>
</dbReference>
<feature type="region of interest" description="Disordered" evidence="4">
    <location>
        <begin position="180"/>
        <end position="205"/>
    </location>
</feature>
<dbReference type="NCBIfam" id="NF011538">
    <property type="entry name" value="PRK14975.1-1"/>
    <property type="match status" value="1"/>
</dbReference>
<protein>
    <recommendedName>
        <fullName evidence="1">DNA-directed DNA polymerase</fullName>
        <ecNumber evidence="1">2.7.7.7</ecNumber>
    </recommendedName>
</protein>
<feature type="region of interest" description="Disordered" evidence="4">
    <location>
        <begin position="510"/>
        <end position="554"/>
    </location>
</feature>
<feature type="region of interest" description="Disordered" evidence="4">
    <location>
        <begin position="57"/>
        <end position="76"/>
    </location>
</feature>
<dbReference type="Gene3D" id="1.10.150.20">
    <property type="entry name" value="5' to 3' exonuclease, C-terminal subdomain"/>
    <property type="match status" value="1"/>
</dbReference>
<reference evidence="6" key="2">
    <citation type="submission" date="2020-09" db="EMBL/GenBank/DDBJ databases">
        <authorList>
            <person name="Sun Q."/>
            <person name="Ohkuma M."/>
        </authorList>
    </citation>
    <scope>NUCLEOTIDE SEQUENCE</scope>
    <source>
        <strain evidence="6">JCM 4790</strain>
    </source>
</reference>
<name>A0A918KV95_9ACTN</name>
<dbReference type="PANTHER" id="PTHR10133">
    <property type="entry name" value="DNA POLYMERASE I"/>
    <property type="match status" value="1"/>
</dbReference>
<feature type="region of interest" description="Disordered" evidence="4">
    <location>
        <begin position="1"/>
        <end position="52"/>
    </location>
</feature>
<dbReference type="SMART" id="SM00482">
    <property type="entry name" value="POLAc"/>
    <property type="match status" value="1"/>
</dbReference>
<dbReference type="Pfam" id="PF00476">
    <property type="entry name" value="DNA_pol_A"/>
    <property type="match status" value="1"/>
</dbReference>
<evidence type="ECO:0000256" key="4">
    <source>
        <dbReference type="SAM" id="MobiDB-lite"/>
    </source>
</evidence>
<accession>A0A918KV95</accession>
<dbReference type="PANTHER" id="PTHR10133:SF27">
    <property type="entry name" value="DNA POLYMERASE NU"/>
    <property type="match status" value="1"/>
</dbReference>
<reference evidence="6" key="1">
    <citation type="journal article" date="2014" name="Int. J. Syst. Evol. Microbiol.">
        <title>Complete genome sequence of Corynebacterium casei LMG S-19264T (=DSM 44701T), isolated from a smear-ripened cheese.</title>
        <authorList>
            <consortium name="US DOE Joint Genome Institute (JGI-PGF)"/>
            <person name="Walter F."/>
            <person name="Albersmeier A."/>
            <person name="Kalinowski J."/>
            <person name="Ruckert C."/>
        </authorList>
    </citation>
    <scope>NUCLEOTIDE SEQUENCE</scope>
    <source>
        <strain evidence="6">JCM 4790</strain>
    </source>
</reference>
<dbReference type="GO" id="GO:0003887">
    <property type="term" value="F:DNA-directed DNA polymerase activity"/>
    <property type="evidence" value="ECO:0007669"/>
    <property type="project" value="UniProtKB-EC"/>
</dbReference>
<evidence type="ECO:0000259" key="5">
    <source>
        <dbReference type="SMART" id="SM00482"/>
    </source>
</evidence>
<dbReference type="EMBL" id="BMVU01000012">
    <property type="protein sequence ID" value="GGX74857.1"/>
    <property type="molecule type" value="Genomic_DNA"/>
</dbReference>
<evidence type="ECO:0000313" key="6">
    <source>
        <dbReference type="EMBL" id="GGX74857.1"/>
    </source>
</evidence>
<dbReference type="Gene3D" id="3.30.70.370">
    <property type="match status" value="1"/>
</dbReference>
<dbReference type="GO" id="GO:0006261">
    <property type="term" value="P:DNA-templated DNA replication"/>
    <property type="evidence" value="ECO:0007669"/>
    <property type="project" value="InterPro"/>
</dbReference>
<dbReference type="InterPro" id="IPR002298">
    <property type="entry name" value="DNA_polymerase_A"/>
</dbReference>
<dbReference type="EC" id="2.7.7.7" evidence="1"/>
<dbReference type="InterPro" id="IPR001098">
    <property type="entry name" value="DNA-dir_DNA_pol_A_palm_dom"/>
</dbReference>
<keyword evidence="2" id="KW-0235">DNA replication</keyword>
<feature type="compositionally biased region" description="Basic residues" evidence="4">
    <location>
        <begin position="1"/>
        <end position="10"/>
    </location>
</feature>
<dbReference type="GO" id="GO:0003677">
    <property type="term" value="F:DNA binding"/>
    <property type="evidence" value="ECO:0007669"/>
    <property type="project" value="InterPro"/>
</dbReference>
<sequence>MTGRGRHRPRPSGAAVARTGRGGPGRVRAGPELFEDGIRTAGRTGTRARDRDMAVRSTCGPGRARQSGVLSVPPATLGPMSDRWALAPAEDGGAELVPLGPDGLPSGPVVREPDLAAAVRSRPGVTRWVWRSTAGVYPRLLAAGARVERCYDIEAAELLLLGHEGRSGEPRSAAAALARLRGGPVPPDPPQRSAEPGAQSPLFEPRPVHVPLERLVEVYADQQRRHDAAEHPGRMRLLTASESAGMLVAAEMNAAGLPWRADVHRELLHDLLGERYAGGGEPRRLAELTDEVSAAFGRRVRPDLPADVVKAFAQAGVKVRSTRRWEIAKVDHPAVKPLLEYKKLYRIWVAHGWSWLQDWVRDGRFRPEYLVGGTASGRWVTNGGGALQIPKVIRRAVVADPGWRLVVADADQLEPRVLAAISRDPALMDVAGRASDLYQEVSERAFSGNRDRAKIAVLGAVYGQTAGDGLKNLAALRRRFPRAVAYVDEAARAGEEGRLVRTWLGRTCPPAAGTGGTADEEAGIPQDEPAPAEGDGEGDGDQERGPGYASSGSRARGRFTRNFVVQGSAADWALLMLAALRRACAGMAAELVFFQHDEVIVHCPAEEADAVAAAIREAGDLAGRLTFGETPVRFPFTTAVVECYADAK</sequence>
<evidence type="ECO:0000313" key="7">
    <source>
        <dbReference type="Proteomes" id="UP000619244"/>
    </source>
</evidence>
<feature type="domain" description="DNA-directed DNA polymerase family A palm" evidence="5">
    <location>
        <begin position="390"/>
        <end position="607"/>
    </location>
</feature>
<organism evidence="6 7">
    <name type="scientific">Streptomyces minutiscleroticus</name>
    <dbReference type="NCBI Taxonomy" id="68238"/>
    <lineage>
        <taxon>Bacteria</taxon>
        <taxon>Bacillati</taxon>
        <taxon>Actinomycetota</taxon>
        <taxon>Actinomycetes</taxon>
        <taxon>Kitasatosporales</taxon>
        <taxon>Streptomycetaceae</taxon>
        <taxon>Streptomyces</taxon>
    </lineage>
</organism>
<proteinExistence type="predicted"/>
<evidence type="ECO:0000256" key="3">
    <source>
        <dbReference type="ARBA" id="ARBA00049244"/>
    </source>
</evidence>
<dbReference type="CDD" id="cd06444">
    <property type="entry name" value="DNA_pol_A"/>
    <property type="match status" value="1"/>
</dbReference>
<dbReference type="PRINTS" id="PR00868">
    <property type="entry name" value="DNAPOLI"/>
</dbReference>
<gene>
    <name evidence="6" type="primary">polA</name>
    <name evidence="6" type="ORF">GCM10010358_31580</name>
</gene>
<comment type="catalytic activity">
    <reaction evidence="3">
        <text>DNA(n) + a 2'-deoxyribonucleoside 5'-triphosphate = DNA(n+1) + diphosphate</text>
        <dbReference type="Rhea" id="RHEA:22508"/>
        <dbReference type="Rhea" id="RHEA-COMP:17339"/>
        <dbReference type="Rhea" id="RHEA-COMP:17340"/>
        <dbReference type="ChEBI" id="CHEBI:33019"/>
        <dbReference type="ChEBI" id="CHEBI:61560"/>
        <dbReference type="ChEBI" id="CHEBI:173112"/>
        <dbReference type="EC" id="2.7.7.7"/>
    </reaction>
</comment>
<dbReference type="AlphaFoldDB" id="A0A918KV95"/>
<keyword evidence="7" id="KW-1185">Reference proteome</keyword>
<evidence type="ECO:0000256" key="1">
    <source>
        <dbReference type="ARBA" id="ARBA00012417"/>
    </source>
</evidence>